<proteinExistence type="predicted"/>
<accession>A0A0M3DGB6</accession>
<gene>
    <name evidence="2" type="ORF">VN21_07440</name>
</gene>
<reference evidence="2 3" key="1">
    <citation type="submission" date="2015-04" db="EMBL/GenBank/DDBJ databases">
        <title>Microcin producing Clostridium sp. JC272T.</title>
        <authorList>
            <person name="Jyothsna T."/>
            <person name="Sasikala C."/>
            <person name="Ramana C."/>
        </authorList>
    </citation>
    <scope>NUCLEOTIDE SEQUENCE [LARGE SCALE GENOMIC DNA]</scope>
    <source>
        <strain evidence="2 3">JC272</strain>
    </source>
</reference>
<comment type="caution">
    <text evidence="2">The sequence shown here is derived from an EMBL/GenBank/DDBJ whole genome shotgun (WGS) entry which is preliminary data.</text>
</comment>
<dbReference type="OrthoDB" id="9812429at2"/>
<evidence type="ECO:0000313" key="3">
    <source>
        <dbReference type="Proteomes" id="UP000034407"/>
    </source>
</evidence>
<sequence length="173" mass="20680">MRFLNEYDRESAVDYARTWALYRNPKYKDYDPWGGDCTNYISQCIHAGDIPFDHEGKDIMHQWYWYSDFSRTPTWTSADAFGRYVLNNNKYKTENYGIYAVLADYDELEKGDLVQLIYQGSAYHTMIISEVILDDRNYLLDYLICQHTDDLIDFPLSEKEGERRYIKILGYYK</sequence>
<dbReference type="AlphaFoldDB" id="A0A0M3DGB6"/>
<dbReference type="PANTHER" id="PTHR40032:SF1">
    <property type="entry name" value="EXPORTED PROTEIN"/>
    <property type="match status" value="1"/>
</dbReference>
<evidence type="ECO:0000259" key="1">
    <source>
        <dbReference type="Pfam" id="PF12671"/>
    </source>
</evidence>
<dbReference type="Pfam" id="PF12671">
    <property type="entry name" value="Amidase_6"/>
    <property type="match status" value="1"/>
</dbReference>
<dbReference type="EMBL" id="LBBT01000160">
    <property type="protein sequence ID" value="KKY01670.1"/>
    <property type="molecule type" value="Genomic_DNA"/>
</dbReference>
<protein>
    <recommendedName>
        <fullName evidence="1">Putative amidase domain-containing protein</fullName>
    </recommendedName>
</protein>
<organism evidence="2 3">
    <name type="scientific">Paraclostridium benzoelyticum</name>
    <dbReference type="NCBI Taxonomy" id="1629550"/>
    <lineage>
        <taxon>Bacteria</taxon>
        <taxon>Bacillati</taxon>
        <taxon>Bacillota</taxon>
        <taxon>Clostridia</taxon>
        <taxon>Peptostreptococcales</taxon>
        <taxon>Peptostreptococcaceae</taxon>
        <taxon>Paraclostridium</taxon>
    </lineage>
</organism>
<dbReference type="RefSeq" id="WP_046822700.1">
    <property type="nucleotide sequence ID" value="NZ_LBBT01000160.1"/>
</dbReference>
<dbReference type="PANTHER" id="PTHR40032">
    <property type="entry name" value="EXPORTED PROTEIN-RELATED"/>
    <property type="match status" value="1"/>
</dbReference>
<name>A0A0M3DGB6_9FIRM</name>
<dbReference type="PATRIC" id="fig|1629550.3.peg.936"/>
<dbReference type="InterPro" id="IPR024301">
    <property type="entry name" value="Amidase_6"/>
</dbReference>
<evidence type="ECO:0000313" key="2">
    <source>
        <dbReference type="EMBL" id="KKY01670.1"/>
    </source>
</evidence>
<feature type="domain" description="Putative amidase" evidence="1">
    <location>
        <begin position="6"/>
        <end position="157"/>
    </location>
</feature>
<dbReference type="Proteomes" id="UP000034407">
    <property type="component" value="Unassembled WGS sequence"/>
</dbReference>
<keyword evidence="3" id="KW-1185">Reference proteome</keyword>